<protein>
    <submittedName>
        <fullName evidence="1">Unnamed protein product</fullName>
    </submittedName>
</protein>
<dbReference type="OrthoDB" id="119269at2759"/>
<sequence length="140" mass="15607">MGQSKTEPGFGQVPFVLDAADLTTAQSFGLLDDDAPVNMTDSTSPLYGVAHIKTNLNNNKLFNNDARISHIPFLLIVHGSSSANAKNMCKRRHNMRRHFLHTWYRGCLQFRPTDLLPHRAAGFHGVFLSPRSSPSSENMK</sequence>
<evidence type="ECO:0000313" key="2">
    <source>
        <dbReference type="Proteomes" id="UP001165121"/>
    </source>
</evidence>
<accession>A0A9W6Y443</accession>
<name>A0A9W6Y443_9STRA</name>
<reference evidence="1" key="1">
    <citation type="submission" date="2023-04" db="EMBL/GenBank/DDBJ databases">
        <title>Phytophthora fragariaefolia NBRC 109709.</title>
        <authorList>
            <person name="Ichikawa N."/>
            <person name="Sato H."/>
            <person name="Tonouchi N."/>
        </authorList>
    </citation>
    <scope>NUCLEOTIDE SEQUENCE</scope>
    <source>
        <strain evidence="1">NBRC 109709</strain>
    </source>
</reference>
<dbReference type="AlphaFoldDB" id="A0A9W6Y443"/>
<gene>
    <name evidence="1" type="ORF">Pfra01_002106000</name>
</gene>
<dbReference type="Proteomes" id="UP001165121">
    <property type="component" value="Unassembled WGS sequence"/>
</dbReference>
<comment type="caution">
    <text evidence="1">The sequence shown here is derived from an EMBL/GenBank/DDBJ whole genome shotgun (WGS) entry which is preliminary data.</text>
</comment>
<keyword evidence="2" id="KW-1185">Reference proteome</keyword>
<proteinExistence type="predicted"/>
<organism evidence="1 2">
    <name type="scientific">Phytophthora fragariaefolia</name>
    <dbReference type="NCBI Taxonomy" id="1490495"/>
    <lineage>
        <taxon>Eukaryota</taxon>
        <taxon>Sar</taxon>
        <taxon>Stramenopiles</taxon>
        <taxon>Oomycota</taxon>
        <taxon>Peronosporomycetes</taxon>
        <taxon>Peronosporales</taxon>
        <taxon>Peronosporaceae</taxon>
        <taxon>Phytophthora</taxon>
    </lineage>
</organism>
<evidence type="ECO:0000313" key="1">
    <source>
        <dbReference type="EMBL" id="GMF51791.1"/>
    </source>
</evidence>
<dbReference type="EMBL" id="BSXT01002950">
    <property type="protein sequence ID" value="GMF51791.1"/>
    <property type="molecule type" value="Genomic_DNA"/>
</dbReference>